<name>A0A8J8P4M5_HALGN</name>
<reference evidence="2" key="1">
    <citation type="submission" date="2019-06" db="EMBL/GenBank/DDBJ databases">
        <authorList>
            <person name="Zheng W."/>
        </authorList>
    </citation>
    <scope>NUCLEOTIDE SEQUENCE</scope>
    <source>
        <strain evidence="2">QDHG01</strain>
    </source>
</reference>
<dbReference type="AlphaFoldDB" id="A0A8J8P4M5"/>
<dbReference type="EMBL" id="RRYP01001422">
    <property type="protein sequence ID" value="TNV85965.1"/>
    <property type="molecule type" value="Genomic_DNA"/>
</dbReference>
<sequence>MFKKCSIFLRILLLLFTKRNHSSVQSGLRGRRRPAVSPMSSSETPSSFIVFTTCVQTRSNSLLPMPLPEWAFFMSLPWYSEGPPVANVRKAFCIAFWWSLSVFLKKSVRSGSVKILAYMPSTTA</sequence>
<keyword evidence="3" id="KW-1185">Reference proteome</keyword>
<accession>A0A8J8P4M5</accession>
<gene>
    <name evidence="2" type="ORF">FGO68_gene6907</name>
</gene>
<dbReference type="Proteomes" id="UP000785679">
    <property type="component" value="Unassembled WGS sequence"/>
</dbReference>
<evidence type="ECO:0000313" key="3">
    <source>
        <dbReference type="Proteomes" id="UP000785679"/>
    </source>
</evidence>
<evidence type="ECO:0000313" key="2">
    <source>
        <dbReference type="EMBL" id="TNV85965.1"/>
    </source>
</evidence>
<evidence type="ECO:0000256" key="1">
    <source>
        <dbReference type="SAM" id="SignalP"/>
    </source>
</evidence>
<feature type="signal peptide" evidence="1">
    <location>
        <begin position="1"/>
        <end position="22"/>
    </location>
</feature>
<organism evidence="2 3">
    <name type="scientific">Halteria grandinella</name>
    <dbReference type="NCBI Taxonomy" id="5974"/>
    <lineage>
        <taxon>Eukaryota</taxon>
        <taxon>Sar</taxon>
        <taxon>Alveolata</taxon>
        <taxon>Ciliophora</taxon>
        <taxon>Intramacronucleata</taxon>
        <taxon>Spirotrichea</taxon>
        <taxon>Stichotrichia</taxon>
        <taxon>Sporadotrichida</taxon>
        <taxon>Halteriidae</taxon>
        <taxon>Halteria</taxon>
    </lineage>
</organism>
<feature type="chain" id="PRO_5035296786" description="Secreted protein" evidence="1">
    <location>
        <begin position="23"/>
        <end position="124"/>
    </location>
</feature>
<keyword evidence="1" id="KW-0732">Signal</keyword>
<protein>
    <recommendedName>
        <fullName evidence="4">Secreted protein</fullName>
    </recommendedName>
</protein>
<proteinExistence type="predicted"/>
<evidence type="ECO:0008006" key="4">
    <source>
        <dbReference type="Google" id="ProtNLM"/>
    </source>
</evidence>
<comment type="caution">
    <text evidence="2">The sequence shown here is derived from an EMBL/GenBank/DDBJ whole genome shotgun (WGS) entry which is preliminary data.</text>
</comment>